<evidence type="ECO:0000313" key="2">
    <source>
        <dbReference type="Proteomes" id="UP001165960"/>
    </source>
</evidence>
<comment type="caution">
    <text evidence="1">The sequence shown here is derived from an EMBL/GenBank/DDBJ whole genome shotgun (WGS) entry which is preliminary data.</text>
</comment>
<dbReference type="Proteomes" id="UP001165960">
    <property type="component" value="Unassembled WGS sequence"/>
</dbReference>
<gene>
    <name evidence="1" type="ORF">DSO57_1037099</name>
</gene>
<accession>A0ACC2TL62</accession>
<reference evidence="1" key="1">
    <citation type="submission" date="2022-04" db="EMBL/GenBank/DDBJ databases">
        <title>Genome of the entomopathogenic fungus Entomophthora muscae.</title>
        <authorList>
            <person name="Elya C."/>
            <person name="Lovett B.R."/>
            <person name="Lee E."/>
            <person name="Macias A.M."/>
            <person name="Hajek A.E."/>
            <person name="De Bivort B.L."/>
            <person name="Kasson M.T."/>
            <person name="De Fine Licht H.H."/>
            <person name="Stajich J.E."/>
        </authorList>
    </citation>
    <scope>NUCLEOTIDE SEQUENCE</scope>
    <source>
        <strain evidence="1">Berkeley</strain>
    </source>
</reference>
<organism evidence="1 2">
    <name type="scientific">Entomophthora muscae</name>
    <dbReference type="NCBI Taxonomy" id="34485"/>
    <lineage>
        <taxon>Eukaryota</taxon>
        <taxon>Fungi</taxon>
        <taxon>Fungi incertae sedis</taxon>
        <taxon>Zoopagomycota</taxon>
        <taxon>Entomophthoromycotina</taxon>
        <taxon>Entomophthoromycetes</taxon>
        <taxon>Entomophthorales</taxon>
        <taxon>Entomophthoraceae</taxon>
        <taxon>Entomophthora</taxon>
    </lineage>
</organism>
<proteinExistence type="predicted"/>
<dbReference type="EMBL" id="QTSX02002513">
    <property type="protein sequence ID" value="KAJ9075344.1"/>
    <property type="molecule type" value="Genomic_DNA"/>
</dbReference>
<name>A0ACC2TL62_9FUNG</name>
<evidence type="ECO:0000313" key="1">
    <source>
        <dbReference type="EMBL" id="KAJ9075344.1"/>
    </source>
</evidence>
<sequence length="80" mass="9138">MLKEANYLLSYDKEFLAHQEGCIKDHLAELIITPQQHVIANLLCQSAVRYEASKTHFCCCIHKAVSDITHNFSDAIMIPY</sequence>
<keyword evidence="2" id="KW-1185">Reference proteome</keyword>
<protein>
    <submittedName>
        <fullName evidence="1">Uncharacterized protein</fullName>
    </submittedName>
</protein>